<feature type="region of interest" description="Disordered" evidence="1">
    <location>
        <begin position="357"/>
        <end position="383"/>
    </location>
</feature>
<organism evidence="2 3">
    <name type="scientific">Pendulispora rubella</name>
    <dbReference type="NCBI Taxonomy" id="2741070"/>
    <lineage>
        <taxon>Bacteria</taxon>
        <taxon>Pseudomonadati</taxon>
        <taxon>Myxococcota</taxon>
        <taxon>Myxococcia</taxon>
        <taxon>Myxococcales</taxon>
        <taxon>Sorangiineae</taxon>
        <taxon>Pendulisporaceae</taxon>
        <taxon>Pendulispora</taxon>
    </lineage>
</organism>
<sequence>MQKGHVALILGILVSACGGGEETAPAPQTPPPAPPPPAAEQPKAEAPKVEIKPGLWDLEQATNKSLVEALNAHDAKKVAAAYADDAVITIPGVWINHGQVQGKADIEKSTQQFFDTFKDAKFWISRVWVKQDVAALEFGWSGTQSGEFIGVKGSEKQAGVVGLSLVTYDNDGKIKQENRYEDFGTIFAQLGITKAQGKVRPVPTASASTETFISKGTPDEEKNVGLAKQLNAAFESKKEADFLAPLAEDIEWNDFVMPEASKGKPASKKFFGEFTKAFPDGKSTASAQFGAGEFVVEETAFNGTQKGALGPLPATKKNVTLHSVDVLQIKDGKIVKGWSFGNSIELVGQLGLFKPPAPSAAPAGAKPADKGSVGAKGGTAPKK</sequence>
<dbReference type="PANTHER" id="PTHR38436:SF1">
    <property type="entry name" value="ESTER CYCLASE"/>
    <property type="match status" value="1"/>
</dbReference>
<dbReference type="Gene3D" id="3.10.450.50">
    <property type="match status" value="2"/>
</dbReference>
<dbReference type="EMBL" id="CP089983">
    <property type="protein sequence ID" value="WXB03096.1"/>
    <property type="molecule type" value="Genomic_DNA"/>
</dbReference>
<evidence type="ECO:0000256" key="1">
    <source>
        <dbReference type="SAM" id="MobiDB-lite"/>
    </source>
</evidence>
<accession>A0ABZ2KWN1</accession>
<dbReference type="InterPro" id="IPR009959">
    <property type="entry name" value="Cyclase_SnoaL-like"/>
</dbReference>
<evidence type="ECO:0000313" key="2">
    <source>
        <dbReference type="EMBL" id="WXB03096.1"/>
    </source>
</evidence>
<dbReference type="PANTHER" id="PTHR38436">
    <property type="entry name" value="POLYKETIDE CYCLASE SNOAL-LIKE DOMAIN"/>
    <property type="match status" value="1"/>
</dbReference>
<dbReference type="PROSITE" id="PS51257">
    <property type="entry name" value="PROKAR_LIPOPROTEIN"/>
    <property type="match status" value="1"/>
</dbReference>
<name>A0ABZ2KWN1_9BACT</name>
<protein>
    <submittedName>
        <fullName evidence="2">Ester cyclase</fullName>
    </submittedName>
</protein>
<dbReference type="InterPro" id="IPR032710">
    <property type="entry name" value="NTF2-like_dom_sf"/>
</dbReference>
<keyword evidence="3" id="KW-1185">Reference proteome</keyword>
<dbReference type="Proteomes" id="UP001374803">
    <property type="component" value="Chromosome"/>
</dbReference>
<feature type="compositionally biased region" description="Low complexity" evidence="1">
    <location>
        <begin position="360"/>
        <end position="372"/>
    </location>
</feature>
<dbReference type="SUPFAM" id="SSF54427">
    <property type="entry name" value="NTF2-like"/>
    <property type="match status" value="2"/>
</dbReference>
<feature type="region of interest" description="Disordered" evidence="1">
    <location>
        <begin position="20"/>
        <end position="47"/>
    </location>
</feature>
<gene>
    <name evidence="2" type="ORF">LVJ94_40090</name>
</gene>
<feature type="compositionally biased region" description="Pro residues" evidence="1">
    <location>
        <begin position="27"/>
        <end position="39"/>
    </location>
</feature>
<dbReference type="Pfam" id="PF07366">
    <property type="entry name" value="SnoaL"/>
    <property type="match status" value="2"/>
</dbReference>
<proteinExistence type="predicted"/>
<dbReference type="RefSeq" id="WP_394832723.1">
    <property type="nucleotide sequence ID" value="NZ_CP089929.1"/>
</dbReference>
<reference evidence="2" key="1">
    <citation type="submission" date="2021-12" db="EMBL/GenBank/DDBJ databases">
        <title>Discovery of the Pendulisporaceae a myxobacterial family with distinct sporulation behavior and unique specialized metabolism.</title>
        <authorList>
            <person name="Garcia R."/>
            <person name="Popoff A."/>
            <person name="Bader C.D."/>
            <person name="Loehr J."/>
            <person name="Walesch S."/>
            <person name="Walt C."/>
            <person name="Boldt J."/>
            <person name="Bunk B."/>
            <person name="Haeckl F.J.F.P.J."/>
            <person name="Gunesch A.P."/>
            <person name="Birkelbach J."/>
            <person name="Nuebel U."/>
            <person name="Pietschmann T."/>
            <person name="Bach T."/>
            <person name="Mueller R."/>
        </authorList>
    </citation>
    <scope>NUCLEOTIDE SEQUENCE</scope>
    <source>
        <strain evidence="2">MSr11367</strain>
    </source>
</reference>
<evidence type="ECO:0000313" key="3">
    <source>
        <dbReference type="Proteomes" id="UP001374803"/>
    </source>
</evidence>